<dbReference type="InterPro" id="IPR029001">
    <property type="entry name" value="ITPase-like_fam"/>
</dbReference>
<dbReference type="CDD" id="cd00555">
    <property type="entry name" value="Maf"/>
    <property type="match status" value="1"/>
</dbReference>
<evidence type="ECO:0000313" key="4">
    <source>
        <dbReference type="EMBL" id="MFH5229422.1"/>
    </source>
</evidence>
<sequence>MTTFILASASPARLKVLRAAGLEPVVRVSDVDEDAVAAALPGGTTPDGVVVALAQAKARTVAGELSAGLDGVCWLDGADAFDSVVVGCDSMLHIAGELQGKPLSVEVARQRWATMAGRSGDLLTGHSVLRLRDGKVVAAASGCTTTTVHFASPSDTDLDAYLASGEPLQVAGAFTLDGLGGWFVEKIDGDPSSVIGIGLPLLRRLLSEVGVSISDLWDRSGS</sequence>
<comment type="function">
    <text evidence="3">Nucleoside triphosphate pyrophosphatase. May have a dual role in cell division arrest and in preventing the incorporation of modified nucleotides into cellular nucleic acids.</text>
</comment>
<comment type="subcellular location">
    <subcellularLocation>
        <location evidence="3">Cytoplasm</location>
    </subcellularLocation>
</comment>
<comment type="cofactor">
    <cofactor evidence="1 3">
        <name>a divalent metal cation</name>
        <dbReference type="ChEBI" id="CHEBI:60240"/>
    </cofactor>
</comment>
<evidence type="ECO:0000256" key="2">
    <source>
        <dbReference type="ARBA" id="ARBA00022801"/>
    </source>
</evidence>
<dbReference type="EMBL" id="JBIMSN010000055">
    <property type="protein sequence ID" value="MFH5229422.1"/>
    <property type="molecule type" value="Genomic_DNA"/>
</dbReference>
<comment type="caution">
    <text evidence="4">The sequence shown here is derived from an EMBL/GenBank/DDBJ whole genome shotgun (WGS) entry which is preliminary data.</text>
</comment>
<dbReference type="PIRSF" id="PIRSF006305">
    <property type="entry name" value="Maf"/>
    <property type="match status" value="1"/>
</dbReference>
<proteinExistence type="inferred from homology"/>
<evidence type="ECO:0000313" key="7">
    <source>
        <dbReference type="Proteomes" id="UP001609219"/>
    </source>
</evidence>
<comment type="catalytic activity">
    <reaction evidence="3">
        <text>a ribonucleoside 5'-triphosphate + H2O = a ribonucleoside 5'-phosphate + diphosphate + H(+)</text>
        <dbReference type="Rhea" id="RHEA:23996"/>
        <dbReference type="ChEBI" id="CHEBI:15377"/>
        <dbReference type="ChEBI" id="CHEBI:15378"/>
        <dbReference type="ChEBI" id="CHEBI:33019"/>
        <dbReference type="ChEBI" id="CHEBI:58043"/>
        <dbReference type="ChEBI" id="CHEBI:61557"/>
        <dbReference type="EC" id="3.6.1.9"/>
    </reaction>
</comment>
<keyword evidence="3" id="KW-0963">Cytoplasm</keyword>
<dbReference type="RefSeq" id="WP_395125937.1">
    <property type="nucleotide sequence ID" value="NZ_JBIMSN010000055.1"/>
</dbReference>
<comment type="catalytic activity">
    <reaction evidence="3">
        <text>a 2'-deoxyribonucleoside 5'-triphosphate + H2O = a 2'-deoxyribonucleoside 5'-phosphate + diphosphate + H(+)</text>
        <dbReference type="Rhea" id="RHEA:44644"/>
        <dbReference type="ChEBI" id="CHEBI:15377"/>
        <dbReference type="ChEBI" id="CHEBI:15378"/>
        <dbReference type="ChEBI" id="CHEBI:33019"/>
        <dbReference type="ChEBI" id="CHEBI:61560"/>
        <dbReference type="ChEBI" id="CHEBI:65317"/>
        <dbReference type="EC" id="3.6.1.9"/>
    </reaction>
</comment>
<dbReference type="InterPro" id="IPR003697">
    <property type="entry name" value="Maf-like"/>
</dbReference>
<dbReference type="Gene3D" id="3.90.950.10">
    <property type="match status" value="1"/>
</dbReference>
<dbReference type="EMBL" id="JBIMSP010000055">
    <property type="protein sequence ID" value="MFH5244927.1"/>
    <property type="molecule type" value="Genomic_DNA"/>
</dbReference>
<evidence type="ECO:0000256" key="1">
    <source>
        <dbReference type="ARBA" id="ARBA00001968"/>
    </source>
</evidence>
<feature type="active site" description="Proton acceptor" evidence="3">
    <location>
        <position position="89"/>
    </location>
</feature>
<dbReference type="PANTHER" id="PTHR43213">
    <property type="entry name" value="BIFUNCTIONAL DTTP/UTP PYROPHOSPHATASE/METHYLTRANSFERASE PROTEIN-RELATED"/>
    <property type="match status" value="1"/>
</dbReference>
<dbReference type="PANTHER" id="PTHR43213:SF5">
    <property type="entry name" value="BIFUNCTIONAL DTTP_UTP PYROPHOSPHATASE_METHYLTRANSFERASE PROTEIN-RELATED"/>
    <property type="match status" value="1"/>
</dbReference>
<evidence type="ECO:0000313" key="6">
    <source>
        <dbReference type="Proteomes" id="UP001609176"/>
    </source>
</evidence>
<dbReference type="SUPFAM" id="SSF52972">
    <property type="entry name" value="ITPase-like"/>
    <property type="match status" value="1"/>
</dbReference>
<name>A0ABW7K301_9NOCA</name>
<dbReference type="HAMAP" id="MF_00528">
    <property type="entry name" value="Maf"/>
    <property type="match status" value="1"/>
</dbReference>
<keyword evidence="3" id="KW-0546">Nucleotide metabolism</keyword>
<dbReference type="GO" id="GO:0016787">
    <property type="term" value="F:hydrolase activity"/>
    <property type="evidence" value="ECO:0007669"/>
    <property type="project" value="UniProtKB-KW"/>
</dbReference>
<comment type="caution">
    <text evidence="3">Lacks conserved residue(s) required for the propagation of feature annotation.</text>
</comment>
<evidence type="ECO:0000256" key="3">
    <source>
        <dbReference type="HAMAP-Rule" id="MF_00528"/>
    </source>
</evidence>
<keyword evidence="7" id="KW-1185">Reference proteome</keyword>
<evidence type="ECO:0000313" key="5">
    <source>
        <dbReference type="EMBL" id="MFH5244927.1"/>
    </source>
</evidence>
<dbReference type="EC" id="3.6.1.9" evidence="3"/>
<dbReference type="Proteomes" id="UP001609176">
    <property type="component" value="Unassembled WGS sequence"/>
</dbReference>
<keyword evidence="2 3" id="KW-0378">Hydrolase</keyword>
<dbReference type="NCBIfam" id="TIGR00172">
    <property type="entry name" value="maf"/>
    <property type="match status" value="1"/>
</dbReference>
<accession>A0ABW7K301</accession>
<comment type="similarity">
    <text evidence="3">Belongs to the Maf family.</text>
</comment>
<organism evidence="4 7">
    <name type="scientific">Antrihabitans spumae</name>
    <dbReference type="NCBI Taxonomy" id="3373370"/>
    <lineage>
        <taxon>Bacteria</taxon>
        <taxon>Bacillati</taxon>
        <taxon>Actinomycetota</taxon>
        <taxon>Actinomycetes</taxon>
        <taxon>Mycobacteriales</taxon>
        <taxon>Nocardiaceae</taxon>
        <taxon>Antrihabitans</taxon>
    </lineage>
</organism>
<dbReference type="Pfam" id="PF02545">
    <property type="entry name" value="Maf"/>
    <property type="match status" value="1"/>
</dbReference>
<protein>
    <recommendedName>
        <fullName evidence="3">Nucleoside triphosphate pyrophosphatase</fullName>
        <ecNumber evidence="3">3.6.1.9</ecNumber>
    </recommendedName>
    <alternativeName>
        <fullName evidence="3">Nucleotide pyrophosphatase</fullName>
        <shortName evidence="3">Nucleotide PPase</shortName>
    </alternativeName>
</protein>
<reference evidence="6 7" key="1">
    <citation type="submission" date="2024-10" db="EMBL/GenBank/DDBJ databases">
        <authorList>
            <person name="Riesco R."/>
        </authorList>
    </citation>
    <scope>NUCLEOTIDE SEQUENCE [LARGE SCALE GENOMIC DNA]</scope>
    <source>
        <strain evidence="5 6">NCIMB 15448</strain>
        <strain evidence="4 7">NCIMB 15450</strain>
    </source>
</reference>
<gene>
    <name evidence="5" type="ORF">ACHIPV_24055</name>
    <name evidence="4" type="ORF">ACHIRB_12710</name>
</gene>
<dbReference type="Proteomes" id="UP001609219">
    <property type="component" value="Unassembled WGS sequence"/>
</dbReference>